<feature type="compositionally biased region" description="Basic and acidic residues" evidence="2">
    <location>
        <begin position="133"/>
        <end position="147"/>
    </location>
</feature>
<feature type="compositionally biased region" description="Basic residues" evidence="2">
    <location>
        <begin position="168"/>
        <end position="177"/>
    </location>
</feature>
<evidence type="ECO:0000256" key="2">
    <source>
        <dbReference type="SAM" id="MobiDB-lite"/>
    </source>
</evidence>
<dbReference type="Proteomes" id="UP000005237">
    <property type="component" value="Unassembled WGS sequence"/>
</dbReference>
<keyword evidence="1" id="KW-0175">Coiled coil</keyword>
<feature type="coiled-coil region" evidence="1">
    <location>
        <begin position="74"/>
        <end position="118"/>
    </location>
</feature>
<sequence>MSVRHAEKDVELEVGHVEEKNVVVEVVEVVESVTGGEKACSEANESKDAEKVDKIDRKYQKLKTKLSECQIMWEVERENLLEELESEREKAQKLSESQERLKRKVVKLEKALVAEKQVSEDAKSNLKFLQGMSKEDHEEKHKTQEIRRKPKRASRTSTSSWEGGWRKPPGKTSRKKDSKGGKAPPSKKEGYGGGKAKKKWSKDKVEALQEGHKLHDLVPQALYHYQPTEYLTEPYKVNIDQELMGDVSHCLGYELAKLNVFDPDDPVDEG</sequence>
<accession>A0A8R1DS03</accession>
<evidence type="ECO:0000313" key="4">
    <source>
        <dbReference type="Proteomes" id="UP000005237"/>
    </source>
</evidence>
<feature type="region of interest" description="Disordered" evidence="2">
    <location>
        <begin position="128"/>
        <end position="204"/>
    </location>
</feature>
<organism evidence="3 4">
    <name type="scientific">Caenorhabditis japonica</name>
    <dbReference type="NCBI Taxonomy" id="281687"/>
    <lineage>
        <taxon>Eukaryota</taxon>
        <taxon>Metazoa</taxon>
        <taxon>Ecdysozoa</taxon>
        <taxon>Nematoda</taxon>
        <taxon>Chromadorea</taxon>
        <taxon>Rhabditida</taxon>
        <taxon>Rhabditina</taxon>
        <taxon>Rhabditomorpha</taxon>
        <taxon>Rhabditoidea</taxon>
        <taxon>Rhabditidae</taxon>
        <taxon>Peloderinae</taxon>
        <taxon>Caenorhabditis</taxon>
    </lineage>
</organism>
<dbReference type="EnsemblMetazoa" id="CJA10287.1">
    <property type="protein sequence ID" value="CJA10287.1"/>
    <property type="gene ID" value="WBGene00129491"/>
</dbReference>
<dbReference type="AlphaFoldDB" id="A0A8R1DS03"/>
<reference evidence="4" key="1">
    <citation type="submission" date="2010-08" db="EMBL/GenBank/DDBJ databases">
        <authorList>
            <consortium name="Caenorhabditis japonica Sequencing Consortium"/>
            <person name="Wilson R.K."/>
        </authorList>
    </citation>
    <scope>NUCLEOTIDE SEQUENCE [LARGE SCALE GENOMIC DNA]</scope>
    <source>
        <strain evidence="4">DF5081</strain>
    </source>
</reference>
<name>A0A8R1DS03_CAEJA</name>
<reference evidence="3" key="2">
    <citation type="submission" date="2022-06" db="UniProtKB">
        <authorList>
            <consortium name="EnsemblMetazoa"/>
        </authorList>
    </citation>
    <scope>IDENTIFICATION</scope>
    <source>
        <strain evidence="3">DF5081</strain>
    </source>
</reference>
<evidence type="ECO:0000313" key="3">
    <source>
        <dbReference type="EnsemblMetazoa" id="CJA10287.1"/>
    </source>
</evidence>
<protein>
    <submittedName>
        <fullName evidence="3">Uncharacterized protein</fullName>
    </submittedName>
</protein>
<evidence type="ECO:0000256" key="1">
    <source>
        <dbReference type="SAM" id="Coils"/>
    </source>
</evidence>
<keyword evidence="4" id="KW-1185">Reference proteome</keyword>
<proteinExistence type="predicted"/>